<dbReference type="NCBIfam" id="NF010001">
    <property type="entry name" value="PRK13474.1"/>
    <property type="match status" value="1"/>
</dbReference>
<dbReference type="CDD" id="cd00038">
    <property type="entry name" value="CAP_ED"/>
    <property type="match status" value="1"/>
</dbReference>
<dbReference type="InterPro" id="IPR018490">
    <property type="entry name" value="cNMP-bd_dom_sf"/>
</dbReference>
<organism evidence="14 15">
    <name type="scientific">Effrenium voratum</name>
    <dbReference type="NCBI Taxonomy" id="2562239"/>
    <lineage>
        <taxon>Eukaryota</taxon>
        <taxon>Sar</taxon>
        <taxon>Alveolata</taxon>
        <taxon>Dinophyceae</taxon>
        <taxon>Suessiales</taxon>
        <taxon>Symbiodiniaceae</taxon>
        <taxon>Effrenium</taxon>
    </lineage>
</organism>
<dbReference type="PROSITE" id="PS51296">
    <property type="entry name" value="RIESKE"/>
    <property type="match status" value="1"/>
</dbReference>
<evidence type="ECO:0000256" key="2">
    <source>
        <dbReference type="ARBA" id="ARBA00022535"/>
    </source>
</evidence>
<feature type="region of interest" description="Disordered" evidence="9">
    <location>
        <begin position="1"/>
        <end position="30"/>
    </location>
</feature>
<evidence type="ECO:0000313" key="14">
    <source>
        <dbReference type="EMBL" id="CAJ1370588.1"/>
    </source>
</evidence>
<keyword evidence="4" id="KW-0479">Metal-binding</keyword>
<protein>
    <recommendedName>
        <fullName evidence="16">cGMP-dependent protein kinase</fullName>
    </recommendedName>
</protein>
<dbReference type="InterPro" id="IPR011009">
    <property type="entry name" value="Kinase-like_dom_sf"/>
</dbReference>
<gene>
    <name evidence="14" type="ORF">EVOR1521_LOCUS1119</name>
</gene>
<name>A0AA36MK52_9DINO</name>
<evidence type="ECO:0000256" key="6">
    <source>
        <dbReference type="ARBA" id="ARBA00023004"/>
    </source>
</evidence>
<evidence type="ECO:0000256" key="5">
    <source>
        <dbReference type="ARBA" id="ARBA00022992"/>
    </source>
</evidence>
<dbReference type="Pfam" id="PF00355">
    <property type="entry name" value="Rieske"/>
    <property type="match status" value="1"/>
</dbReference>
<keyword evidence="7" id="KW-0411">Iron-sulfur</keyword>
<feature type="transmembrane region" description="Helical" evidence="10">
    <location>
        <begin position="1068"/>
        <end position="1090"/>
    </location>
</feature>
<feature type="region of interest" description="Disordered" evidence="9">
    <location>
        <begin position="616"/>
        <end position="648"/>
    </location>
</feature>
<dbReference type="PROSITE" id="PS00018">
    <property type="entry name" value="EF_HAND_1"/>
    <property type="match status" value="1"/>
</dbReference>
<evidence type="ECO:0008006" key="16">
    <source>
        <dbReference type="Google" id="ProtNLM"/>
    </source>
</evidence>
<keyword evidence="10" id="KW-0472">Membrane</keyword>
<evidence type="ECO:0000256" key="10">
    <source>
        <dbReference type="SAM" id="Phobius"/>
    </source>
</evidence>
<evidence type="ECO:0000256" key="8">
    <source>
        <dbReference type="ARBA" id="ARBA00023157"/>
    </source>
</evidence>
<sequence>MGQSCNCSAKPRAEGPPKPQAPQRPRVENEPWTAFHLNAFQVSSAASSRPTRAEEKQGWLRVYSLGRLLGDGISAKVFEAEALADMPDSTEEAAIPEVPVPFSSCGAVSAAMPHCLREHGRKVAIKRFHRLGSRTFMKELNALKRVGTHPNVLRLLESYQGFNGEDVLVLEYCNGSTLYDLYAREHPKGGLPERLVARLLRQLCMALEHLASCGVEHQDVKPENMMLFDVTVSAFQAELKLGDFGWAAIAPPPGEGKLQKPPPTGAGSLWYAPPELNPPVEGIEPEPPAVDLHGEPIKGLSDMWSAGVVLYLLLVGHNPFNQALKQPHQEAQDQEVLRLVAIGNYNRRTERWLQLHPDARDLIAKLLRVQPGQRCSATDALRHPFVTKRTVAGRVAGYGGQSSAISTCMDGEHSVFFHGSVAPWAGRERRWHRLDGFQRLAWLAMARAVAEPEIDRAVVQGAMEGMEHERQRQLKHGGDLREAGYLWQLARELGCAPIFQWLQDRSAWPDAVRLAFGFLDADGDGVLSLSDLLCHFAGAPVLQGTPMAVAKASPVPSAELAKSWIQRWQVKDKELPGLPLAAFREALLGSCGEDALFGALEDEDDGLVADTEMEGPERAVGARGAEQLQTWGGDGTGGTGGEKRGALSFPGREDRAEMVRRFESGCRWLTSYVRSASKSVLVTRSCGCLQGLRACFWDRTDSEEERQRFEQSVAFLRSVPLFRRQLPSCELPKLARDLRRKVWRPGDKIVHQGEVGRAFYLIQSGIASVIVTDCDGKEHVRASLIAGDYFGGHTLVAERENVGTVVSQGPELLVTLSMSRKVFEESGLKDKLFFPKRPALYIDPVPGKREPSAEVLSGSEKTPQEQAFLLAALKHNVNLRALHNVSNEVMQSIAAAAVPTFVPKGRVVAQSGTLGQEFFVVKTGKFHAIVEAENFEGQKSAEATVAQLTMSERLKRKQDFMKSLSCRKGSNQYKANLHHSQSVRVPAPRGPKAMSEWADDVLAAFRERGHTASASPCSDCRASTPSSTAASRGDLFHMCTFQVGDKVKLQPGEVPWMVTGVLMASSRFLRGLALALLACCALSALDAFVAPRLATNRQMRGGVQMQAGEYTGFVPDMQRRQLMNFVLVTTAGIPVLVALGCYLWYFVPPVASGGGGAQLCGDLDGNPVTLESWVKGHKDNDRELVQGLKGEPYYLISTPDNIKDFALLSVCTHLGCVVPWSKAANKFCCPCHGSQYDENGKVVRGPAPLSLALAHTTTVKGNLALSPWTEQDFRTNVDPWWK</sequence>
<dbReference type="GO" id="GO:0030553">
    <property type="term" value="F:cGMP binding"/>
    <property type="evidence" value="ECO:0007669"/>
    <property type="project" value="UniProtKB-KW"/>
</dbReference>
<evidence type="ECO:0000256" key="9">
    <source>
        <dbReference type="SAM" id="MobiDB-lite"/>
    </source>
</evidence>
<dbReference type="InterPro" id="IPR018488">
    <property type="entry name" value="cNMP-bd_CS"/>
</dbReference>
<reference evidence="14" key="1">
    <citation type="submission" date="2023-08" db="EMBL/GenBank/DDBJ databases">
        <authorList>
            <person name="Chen Y."/>
            <person name="Shah S."/>
            <person name="Dougan E. K."/>
            <person name="Thang M."/>
            <person name="Chan C."/>
        </authorList>
    </citation>
    <scope>NUCLEOTIDE SEQUENCE</scope>
</reference>
<proteinExistence type="predicted"/>
<dbReference type="GO" id="GO:0004672">
    <property type="term" value="F:protein kinase activity"/>
    <property type="evidence" value="ECO:0007669"/>
    <property type="project" value="InterPro"/>
</dbReference>
<dbReference type="InterPro" id="IPR008271">
    <property type="entry name" value="Ser/Thr_kinase_AS"/>
</dbReference>
<accession>A0AA36MK52</accession>
<keyword evidence="6" id="KW-0408">Iron</keyword>
<feature type="domain" description="Cyclic nucleotide-binding" evidence="12">
    <location>
        <begin position="722"/>
        <end position="825"/>
    </location>
</feature>
<dbReference type="PROSITE" id="PS00108">
    <property type="entry name" value="PROTEIN_KINASE_ST"/>
    <property type="match status" value="1"/>
</dbReference>
<evidence type="ECO:0000313" key="15">
    <source>
        <dbReference type="Proteomes" id="UP001178507"/>
    </source>
</evidence>
<dbReference type="Gene3D" id="2.102.10.10">
    <property type="entry name" value="Rieske [2Fe-2S] iron-sulphur domain"/>
    <property type="match status" value="1"/>
</dbReference>
<dbReference type="SMART" id="SM00220">
    <property type="entry name" value="S_TKc"/>
    <property type="match status" value="1"/>
</dbReference>
<feature type="domain" description="Rieske" evidence="13">
    <location>
        <begin position="1165"/>
        <end position="1265"/>
    </location>
</feature>
<dbReference type="PROSITE" id="PS00888">
    <property type="entry name" value="CNMP_BINDING_1"/>
    <property type="match status" value="1"/>
</dbReference>
<comment type="subcellular location">
    <subcellularLocation>
        <location evidence="1">Membrane</location>
        <topology evidence="1">Single-pass membrane protein</topology>
    </subcellularLocation>
</comment>
<dbReference type="SUPFAM" id="SSF50022">
    <property type="entry name" value="ISP domain"/>
    <property type="match status" value="1"/>
</dbReference>
<dbReference type="PROSITE" id="PS50042">
    <property type="entry name" value="CNMP_BINDING_3"/>
    <property type="match status" value="2"/>
</dbReference>
<keyword evidence="5" id="KW-0547">Nucleotide-binding</keyword>
<dbReference type="Pfam" id="PF00069">
    <property type="entry name" value="Pkinase"/>
    <property type="match status" value="1"/>
</dbReference>
<evidence type="ECO:0000256" key="7">
    <source>
        <dbReference type="ARBA" id="ARBA00023014"/>
    </source>
</evidence>
<dbReference type="SMART" id="SM00100">
    <property type="entry name" value="cNMP"/>
    <property type="match status" value="1"/>
</dbReference>
<dbReference type="InterPro" id="IPR014710">
    <property type="entry name" value="RmlC-like_jellyroll"/>
</dbReference>
<keyword evidence="10" id="KW-1133">Transmembrane helix</keyword>
<dbReference type="GO" id="GO:0005524">
    <property type="term" value="F:ATP binding"/>
    <property type="evidence" value="ECO:0007669"/>
    <property type="project" value="InterPro"/>
</dbReference>
<keyword evidence="2" id="KW-0140">cGMP</keyword>
<feature type="domain" description="Cyclic nucleotide-binding" evidence="12">
    <location>
        <begin position="881"/>
        <end position="948"/>
    </location>
</feature>
<dbReference type="Gene3D" id="1.20.5.700">
    <property type="entry name" value="Single helix bin"/>
    <property type="match status" value="1"/>
</dbReference>
<dbReference type="InterPro" id="IPR000719">
    <property type="entry name" value="Prot_kinase_dom"/>
</dbReference>
<dbReference type="Gene3D" id="2.60.120.10">
    <property type="entry name" value="Jelly Rolls"/>
    <property type="match status" value="2"/>
</dbReference>
<dbReference type="GO" id="GO:0016020">
    <property type="term" value="C:membrane"/>
    <property type="evidence" value="ECO:0007669"/>
    <property type="project" value="UniProtKB-SubCell"/>
</dbReference>
<dbReference type="PROSITE" id="PS50011">
    <property type="entry name" value="PROTEIN_KINASE_DOM"/>
    <property type="match status" value="1"/>
</dbReference>
<dbReference type="SUPFAM" id="SSF56112">
    <property type="entry name" value="Protein kinase-like (PK-like)"/>
    <property type="match status" value="1"/>
</dbReference>
<dbReference type="InterPro" id="IPR005805">
    <property type="entry name" value="Rieske_Fe-S_prot_C"/>
</dbReference>
<evidence type="ECO:0000256" key="1">
    <source>
        <dbReference type="ARBA" id="ARBA00004167"/>
    </source>
</evidence>
<comment type="caution">
    <text evidence="14">The sequence shown here is derived from an EMBL/GenBank/DDBJ whole genome shotgun (WGS) entry which is preliminary data.</text>
</comment>
<dbReference type="InterPro" id="IPR018247">
    <property type="entry name" value="EF_Hand_1_Ca_BS"/>
</dbReference>
<evidence type="ECO:0000259" key="11">
    <source>
        <dbReference type="PROSITE" id="PS50011"/>
    </source>
</evidence>
<dbReference type="GO" id="GO:0046872">
    <property type="term" value="F:metal ion binding"/>
    <property type="evidence" value="ECO:0007669"/>
    <property type="project" value="UniProtKB-KW"/>
</dbReference>
<dbReference type="PANTHER" id="PTHR24347">
    <property type="entry name" value="SERINE/THREONINE-PROTEIN KINASE"/>
    <property type="match status" value="1"/>
</dbReference>
<keyword evidence="5" id="KW-0142">cGMP-binding</keyword>
<dbReference type="GO" id="GO:0051537">
    <property type="term" value="F:2 iron, 2 sulfur cluster binding"/>
    <property type="evidence" value="ECO:0007669"/>
    <property type="project" value="UniProtKB-KW"/>
</dbReference>
<evidence type="ECO:0000259" key="13">
    <source>
        <dbReference type="PROSITE" id="PS51296"/>
    </source>
</evidence>
<dbReference type="InterPro" id="IPR000595">
    <property type="entry name" value="cNMP-bd_dom"/>
</dbReference>
<keyword evidence="8" id="KW-1015">Disulfide bond</keyword>
<keyword evidence="15" id="KW-1185">Reference proteome</keyword>
<feature type="transmembrane region" description="Helical" evidence="10">
    <location>
        <begin position="1125"/>
        <end position="1145"/>
    </location>
</feature>
<dbReference type="EMBL" id="CAUJNA010000027">
    <property type="protein sequence ID" value="CAJ1370588.1"/>
    <property type="molecule type" value="Genomic_DNA"/>
</dbReference>
<dbReference type="Pfam" id="PF25471">
    <property type="entry name" value="TM_PetC"/>
    <property type="match status" value="1"/>
</dbReference>
<evidence type="ECO:0000259" key="12">
    <source>
        <dbReference type="PROSITE" id="PS50042"/>
    </source>
</evidence>
<feature type="domain" description="Protein kinase" evidence="11">
    <location>
        <begin position="63"/>
        <end position="386"/>
    </location>
</feature>
<dbReference type="InterPro" id="IPR017941">
    <property type="entry name" value="Rieske_2Fe-2S"/>
</dbReference>
<evidence type="ECO:0000256" key="4">
    <source>
        <dbReference type="ARBA" id="ARBA00022723"/>
    </source>
</evidence>
<dbReference type="Gene3D" id="1.10.510.10">
    <property type="entry name" value="Transferase(Phosphotransferase) domain 1"/>
    <property type="match status" value="1"/>
</dbReference>
<dbReference type="Proteomes" id="UP001178507">
    <property type="component" value="Unassembled WGS sequence"/>
</dbReference>
<dbReference type="SUPFAM" id="SSF51206">
    <property type="entry name" value="cAMP-binding domain-like"/>
    <property type="match status" value="2"/>
</dbReference>
<evidence type="ECO:0000256" key="3">
    <source>
        <dbReference type="ARBA" id="ARBA00022714"/>
    </source>
</evidence>
<dbReference type="InterPro" id="IPR057415">
    <property type="entry name" value="TM_PetC"/>
</dbReference>
<keyword evidence="10" id="KW-0812">Transmembrane</keyword>
<dbReference type="Pfam" id="PF00027">
    <property type="entry name" value="cNMP_binding"/>
    <property type="match status" value="1"/>
</dbReference>
<dbReference type="InterPro" id="IPR036922">
    <property type="entry name" value="Rieske_2Fe-2S_sf"/>
</dbReference>
<dbReference type="PRINTS" id="PR00162">
    <property type="entry name" value="RIESKE"/>
</dbReference>
<keyword evidence="3" id="KW-0001">2Fe-2S</keyword>